<evidence type="ECO:0000256" key="1">
    <source>
        <dbReference type="ARBA" id="ARBA00023015"/>
    </source>
</evidence>
<dbReference type="Pfam" id="PF00532">
    <property type="entry name" value="Peripla_BP_1"/>
    <property type="match status" value="1"/>
</dbReference>
<evidence type="ECO:0000259" key="4">
    <source>
        <dbReference type="PROSITE" id="PS50932"/>
    </source>
</evidence>
<accession>A0A2S7ITV4</accession>
<dbReference type="EMBL" id="PTRA01000001">
    <property type="protein sequence ID" value="PQA61086.1"/>
    <property type="molecule type" value="Genomic_DNA"/>
</dbReference>
<dbReference type="Gene3D" id="1.10.260.40">
    <property type="entry name" value="lambda repressor-like DNA-binding domains"/>
    <property type="match status" value="1"/>
</dbReference>
<dbReference type="InterPro" id="IPR001761">
    <property type="entry name" value="Peripla_BP/Lac1_sug-bd_dom"/>
</dbReference>
<evidence type="ECO:0000256" key="2">
    <source>
        <dbReference type="ARBA" id="ARBA00023125"/>
    </source>
</evidence>
<dbReference type="GO" id="GO:0003700">
    <property type="term" value="F:DNA-binding transcription factor activity"/>
    <property type="evidence" value="ECO:0007669"/>
    <property type="project" value="TreeGrafter"/>
</dbReference>
<dbReference type="Gene3D" id="3.40.50.2300">
    <property type="match status" value="2"/>
</dbReference>
<dbReference type="InterPro" id="IPR010982">
    <property type="entry name" value="Lambda_DNA-bd_dom_sf"/>
</dbReference>
<gene>
    <name evidence="6" type="ORF">C5O19_11735</name>
</gene>
<dbReference type="Proteomes" id="UP000239590">
    <property type="component" value="Unassembled WGS sequence"/>
</dbReference>
<dbReference type="GO" id="GO:0000976">
    <property type="term" value="F:transcription cis-regulatory region binding"/>
    <property type="evidence" value="ECO:0007669"/>
    <property type="project" value="TreeGrafter"/>
</dbReference>
<sequence>MITLKEIARRLGLSKSTVSRALRDSSEIGAETKQRVLELARELSYTPNPIALSLQRSRSQTIGIIVPEIANSFFGSVISGIEEVAYRQGYHITIYQSHDSSDREVTDVRNILVRRADGLVVSTASQIRNLDHFRTLQEQGIPVVFFDRKVENFQTHQVIVDDFDGAFRATEHLIEQGCRKLACLTGPQHLPIVQQRTGGFKAALQKHDLPIRAEWLVEGPFRQNSGNQLTKELFADLSDHPDGILAASTSIALGAHLAIREVGMKMPEEVALIGFSDPPIAPLLDPPLSSIAQPGFEMGQQSAELLIDMIEKKGKPIRYQTRILQTDLVVRRSSQRTQKV</sequence>
<evidence type="ECO:0000259" key="5">
    <source>
        <dbReference type="PROSITE" id="PS50943"/>
    </source>
</evidence>
<keyword evidence="7" id="KW-1185">Reference proteome</keyword>
<dbReference type="SUPFAM" id="SSF53822">
    <property type="entry name" value="Periplasmic binding protein-like I"/>
    <property type="match status" value="1"/>
</dbReference>
<comment type="caution">
    <text evidence="6">The sequence shown here is derived from an EMBL/GenBank/DDBJ whole genome shotgun (WGS) entry which is preliminary data.</text>
</comment>
<feature type="domain" description="HTH cro/C1-type" evidence="5">
    <location>
        <begin position="2"/>
        <end position="32"/>
    </location>
</feature>
<dbReference type="SUPFAM" id="SSF47413">
    <property type="entry name" value="lambda repressor-like DNA-binding domains"/>
    <property type="match status" value="1"/>
</dbReference>
<protein>
    <submittedName>
        <fullName evidence="6">LacI family transcriptional regulator</fullName>
    </submittedName>
</protein>
<dbReference type="CDD" id="cd01392">
    <property type="entry name" value="HTH_LacI"/>
    <property type="match status" value="1"/>
</dbReference>
<organism evidence="6 7">
    <name type="scientific">Siphonobacter curvatus</name>
    <dbReference type="NCBI Taxonomy" id="2094562"/>
    <lineage>
        <taxon>Bacteria</taxon>
        <taxon>Pseudomonadati</taxon>
        <taxon>Bacteroidota</taxon>
        <taxon>Cytophagia</taxon>
        <taxon>Cytophagales</taxon>
        <taxon>Cytophagaceae</taxon>
        <taxon>Siphonobacter</taxon>
    </lineage>
</organism>
<dbReference type="OrthoDB" id="833520at2"/>
<keyword evidence="3" id="KW-0804">Transcription</keyword>
<evidence type="ECO:0000313" key="7">
    <source>
        <dbReference type="Proteomes" id="UP000239590"/>
    </source>
</evidence>
<dbReference type="AlphaFoldDB" id="A0A2S7ITV4"/>
<dbReference type="PANTHER" id="PTHR30146:SF109">
    <property type="entry name" value="HTH-TYPE TRANSCRIPTIONAL REGULATOR GALS"/>
    <property type="match status" value="1"/>
</dbReference>
<dbReference type="InterPro" id="IPR028082">
    <property type="entry name" value="Peripla_BP_I"/>
</dbReference>
<evidence type="ECO:0000313" key="6">
    <source>
        <dbReference type="EMBL" id="PQA61086.1"/>
    </source>
</evidence>
<reference evidence="7" key="1">
    <citation type="submission" date="2018-02" db="EMBL/GenBank/DDBJ databases">
        <title>Genome sequencing of Solimonas sp. HR-BB.</title>
        <authorList>
            <person name="Lee Y."/>
            <person name="Jeon C.O."/>
        </authorList>
    </citation>
    <scope>NUCLEOTIDE SEQUENCE [LARGE SCALE GENOMIC DNA]</scope>
    <source>
        <strain evidence="7">HR-U</strain>
    </source>
</reference>
<dbReference type="CDD" id="cd06267">
    <property type="entry name" value="PBP1_LacI_sugar_binding-like"/>
    <property type="match status" value="1"/>
</dbReference>
<feature type="domain" description="HTH lacI-type" evidence="4">
    <location>
        <begin position="2"/>
        <end position="56"/>
    </location>
</feature>
<dbReference type="SMART" id="SM00354">
    <property type="entry name" value="HTH_LACI"/>
    <property type="match status" value="1"/>
</dbReference>
<dbReference type="InterPro" id="IPR001387">
    <property type="entry name" value="Cro/C1-type_HTH"/>
</dbReference>
<evidence type="ECO:0000256" key="3">
    <source>
        <dbReference type="ARBA" id="ARBA00023163"/>
    </source>
</evidence>
<dbReference type="PROSITE" id="PS50932">
    <property type="entry name" value="HTH_LACI_2"/>
    <property type="match status" value="1"/>
</dbReference>
<dbReference type="PROSITE" id="PS50943">
    <property type="entry name" value="HTH_CROC1"/>
    <property type="match status" value="1"/>
</dbReference>
<name>A0A2S7ITV4_9BACT</name>
<dbReference type="InterPro" id="IPR000843">
    <property type="entry name" value="HTH_LacI"/>
</dbReference>
<dbReference type="Pfam" id="PF00356">
    <property type="entry name" value="LacI"/>
    <property type="match status" value="1"/>
</dbReference>
<dbReference type="PANTHER" id="PTHR30146">
    <property type="entry name" value="LACI-RELATED TRANSCRIPTIONAL REPRESSOR"/>
    <property type="match status" value="1"/>
</dbReference>
<keyword evidence="1" id="KW-0805">Transcription regulation</keyword>
<keyword evidence="2" id="KW-0238">DNA-binding</keyword>
<proteinExistence type="predicted"/>